<sequence length="51" mass="5890">MFQKEWATVLQKKKETGWGICPVCRNGILQKKKALERKNFINAIVSQTVNL</sequence>
<evidence type="ECO:0000313" key="1">
    <source>
        <dbReference type="EMBL" id="EMY06154.1"/>
    </source>
</evidence>
<dbReference type="EMBL" id="AFJL02000052">
    <property type="protein sequence ID" value="EMY06154.1"/>
    <property type="molecule type" value="Genomic_DNA"/>
</dbReference>
<name>A0A829D369_LEPIR</name>
<proteinExistence type="predicted"/>
<reference evidence="1 2" key="1">
    <citation type="submission" date="2013-02" db="EMBL/GenBank/DDBJ databases">
        <authorList>
            <person name="Harkins D.M."/>
            <person name="Durkin A.S."/>
            <person name="Brinkac L.M."/>
            <person name="Haft D.H."/>
            <person name="Selengut J.D."/>
            <person name="Sanka R."/>
            <person name="DePew J."/>
            <person name="Purushe J."/>
            <person name="Whelen A.C."/>
            <person name="Vinetz J.M."/>
            <person name="Sutton G.G."/>
            <person name="Nierman W.C."/>
            <person name="Fouts D.E."/>
        </authorList>
    </citation>
    <scope>NUCLEOTIDE SEQUENCE [LARGE SCALE GENOMIC DNA]</scope>
    <source>
        <strain evidence="1 2">2002000626</strain>
    </source>
</reference>
<protein>
    <submittedName>
        <fullName evidence="1">Uncharacterized protein</fullName>
    </submittedName>
</protein>
<dbReference type="Proteomes" id="UP000012329">
    <property type="component" value="Unassembled WGS sequence"/>
</dbReference>
<organism evidence="1 2">
    <name type="scientific">Leptospira interrogans str. 2002000626</name>
    <dbReference type="NCBI Taxonomy" id="996803"/>
    <lineage>
        <taxon>Bacteria</taxon>
        <taxon>Pseudomonadati</taxon>
        <taxon>Spirochaetota</taxon>
        <taxon>Spirochaetia</taxon>
        <taxon>Leptospirales</taxon>
        <taxon>Leptospiraceae</taxon>
        <taxon>Leptospira</taxon>
    </lineage>
</organism>
<accession>A0A829D369</accession>
<comment type="caution">
    <text evidence="1">The sequence shown here is derived from an EMBL/GenBank/DDBJ whole genome shotgun (WGS) entry which is preliminary data.</text>
</comment>
<dbReference type="AlphaFoldDB" id="A0A829D369"/>
<gene>
    <name evidence="1" type="ORF">LEP1GSC029_0056</name>
</gene>
<evidence type="ECO:0000313" key="2">
    <source>
        <dbReference type="Proteomes" id="UP000012329"/>
    </source>
</evidence>